<comment type="caution">
    <text evidence="9">The sequence shown here is derived from an EMBL/GenBank/DDBJ whole genome shotgun (WGS) entry which is preliminary data.</text>
</comment>
<comment type="subcellular location">
    <subcellularLocation>
        <location evidence="2">Cell inner membrane</location>
        <topology evidence="2">Multi-pass membrane protein</topology>
    </subcellularLocation>
</comment>
<evidence type="ECO:0000256" key="2">
    <source>
        <dbReference type="ARBA" id="ARBA00004429"/>
    </source>
</evidence>
<keyword evidence="6 8" id="KW-1133">Transmembrane helix</keyword>
<feature type="transmembrane region" description="Helical" evidence="8">
    <location>
        <begin position="47"/>
        <end position="68"/>
    </location>
</feature>
<keyword evidence="4" id="KW-1003">Cell membrane</keyword>
<evidence type="ECO:0000256" key="8">
    <source>
        <dbReference type="SAM" id="Phobius"/>
    </source>
</evidence>
<dbReference type="PANTHER" id="PTHR43702">
    <property type="entry name" value="L-FUCOSE-PROTON SYMPORTER"/>
    <property type="match status" value="1"/>
</dbReference>
<evidence type="ECO:0000313" key="10">
    <source>
        <dbReference type="Proteomes" id="UP001501508"/>
    </source>
</evidence>
<dbReference type="RefSeq" id="WP_345026726.1">
    <property type="nucleotide sequence ID" value="NZ_BAABEY010000009.1"/>
</dbReference>
<feature type="transmembrane region" description="Helical" evidence="8">
    <location>
        <begin position="102"/>
        <end position="127"/>
    </location>
</feature>
<gene>
    <name evidence="9" type="ORF">GCM10023091_07600</name>
</gene>
<dbReference type="Pfam" id="PF07690">
    <property type="entry name" value="MFS_1"/>
    <property type="match status" value="1"/>
</dbReference>
<sequence length="422" mass="45827">MPTNKSNYYALGIIAILFFVFGFITWVNGVLIPYFQICLELTNFQSLWVAFASYIAYFVMAIPSAYILKTTGYKKGMVIGLIVMALGTAVFLPAAYTRTYGLFLTGLFITGTGLALLQTAANPYVAIIGPIESTAQRVGIMGVANKTAGILSQQILGTIFLLSADSIVASVAKANAVERAAILDEYVLKVVNPYLVITVILLLLAVLIGFSRLPEVQESGAPETSPNQQKKTSVFQYPYLVLGVLALFMAGGCEVIPIDCIILYSKAMGIPLQEARHFTEYTLYAMLGGYITSTIVIPKYISQQAALRYVSILGLLFSFGAYSTEGLTSIGFMIAMGFGAALLWGTIWGLAVRELGRFTKIGAALLLMSVVGGGLFPLMFGRMIDIYPANPQMAALVLVPCYAFLLFYAIKGYQIKNWRPNE</sequence>
<evidence type="ECO:0000313" key="9">
    <source>
        <dbReference type="EMBL" id="GAA4433723.1"/>
    </source>
</evidence>
<feature type="transmembrane region" description="Helical" evidence="8">
    <location>
        <begin position="363"/>
        <end position="380"/>
    </location>
</feature>
<keyword evidence="5 8" id="KW-0812">Transmembrane</keyword>
<feature type="transmembrane region" description="Helical" evidence="8">
    <location>
        <begin position="306"/>
        <end position="324"/>
    </location>
</feature>
<evidence type="ECO:0000256" key="5">
    <source>
        <dbReference type="ARBA" id="ARBA00022692"/>
    </source>
</evidence>
<evidence type="ECO:0000256" key="3">
    <source>
        <dbReference type="ARBA" id="ARBA00009120"/>
    </source>
</evidence>
<dbReference type="EMBL" id="BAABEY010000009">
    <property type="protein sequence ID" value="GAA4433723.1"/>
    <property type="molecule type" value="Genomic_DNA"/>
</dbReference>
<evidence type="ECO:0000256" key="7">
    <source>
        <dbReference type="ARBA" id="ARBA00023136"/>
    </source>
</evidence>
<dbReference type="SUPFAM" id="SSF103473">
    <property type="entry name" value="MFS general substrate transporter"/>
    <property type="match status" value="1"/>
</dbReference>
<feature type="transmembrane region" description="Helical" evidence="8">
    <location>
        <begin position="239"/>
        <end position="264"/>
    </location>
</feature>
<name>A0ABP8LR94_9BACT</name>
<proteinExistence type="inferred from homology"/>
<dbReference type="PANTHER" id="PTHR43702:SF12">
    <property type="entry name" value="N-ACETYL GLUCOSAMINE TRANSPORTER NAGP"/>
    <property type="match status" value="1"/>
</dbReference>
<feature type="transmembrane region" description="Helical" evidence="8">
    <location>
        <begin position="77"/>
        <end position="96"/>
    </location>
</feature>
<feature type="transmembrane region" description="Helical" evidence="8">
    <location>
        <begin position="191"/>
        <end position="210"/>
    </location>
</feature>
<evidence type="ECO:0000256" key="1">
    <source>
        <dbReference type="ARBA" id="ARBA00003321"/>
    </source>
</evidence>
<feature type="transmembrane region" description="Helical" evidence="8">
    <location>
        <begin position="330"/>
        <end position="351"/>
    </location>
</feature>
<feature type="transmembrane region" description="Helical" evidence="8">
    <location>
        <begin position="7"/>
        <end position="27"/>
    </location>
</feature>
<comment type="similarity">
    <text evidence="3">Belongs to the major facilitator superfamily. FHS transporter (TC 2.A.1.7) family.</text>
</comment>
<feature type="transmembrane region" description="Helical" evidence="8">
    <location>
        <begin position="284"/>
        <end position="301"/>
    </location>
</feature>
<dbReference type="NCBIfam" id="TIGR01272">
    <property type="entry name" value="gluP"/>
    <property type="match status" value="1"/>
</dbReference>
<evidence type="ECO:0000256" key="4">
    <source>
        <dbReference type="ARBA" id="ARBA00022475"/>
    </source>
</evidence>
<accession>A0ABP8LR94</accession>
<evidence type="ECO:0000256" key="6">
    <source>
        <dbReference type="ARBA" id="ARBA00022989"/>
    </source>
</evidence>
<dbReference type="InterPro" id="IPR011701">
    <property type="entry name" value="MFS"/>
</dbReference>
<feature type="transmembrane region" description="Helical" evidence="8">
    <location>
        <begin position="148"/>
        <end position="171"/>
    </location>
</feature>
<organism evidence="9 10">
    <name type="scientific">Ravibacter arvi</name>
    <dbReference type="NCBI Taxonomy" id="2051041"/>
    <lineage>
        <taxon>Bacteria</taxon>
        <taxon>Pseudomonadati</taxon>
        <taxon>Bacteroidota</taxon>
        <taxon>Cytophagia</taxon>
        <taxon>Cytophagales</taxon>
        <taxon>Spirosomataceae</taxon>
        <taxon>Ravibacter</taxon>
    </lineage>
</organism>
<keyword evidence="7 8" id="KW-0472">Membrane</keyword>
<reference evidence="10" key="1">
    <citation type="journal article" date="2019" name="Int. J. Syst. Evol. Microbiol.">
        <title>The Global Catalogue of Microorganisms (GCM) 10K type strain sequencing project: providing services to taxonomists for standard genome sequencing and annotation.</title>
        <authorList>
            <consortium name="The Broad Institute Genomics Platform"/>
            <consortium name="The Broad Institute Genome Sequencing Center for Infectious Disease"/>
            <person name="Wu L."/>
            <person name="Ma J."/>
        </authorList>
    </citation>
    <scope>NUCLEOTIDE SEQUENCE [LARGE SCALE GENOMIC DNA]</scope>
    <source>
        <strain evidence="10">JCM 31920</strain>
    </source>
</reference>
<dbReference type="Gene3D" id="1.20.1250.20">
    <property type="entry name" value="MFS general substrate transporter like domains"/>
    <property type="match status" value="2"/>
</dbReference>
<feature type="transmembrane region" description="Helical" evidence="8">
    <location>
        <begin position="392"/>
        <end position="410"/>
    </location>
</feature>
<dbReference type="InterPro" id="IPR005964">
    <property type="entry name" value="Glc/Gal_transptr_bac"/>
</dbReference>
<keyword evidence="10" id="KW-1185">Reference proteome</keyword>
<dbReference type="Proteomes" id="UP001501508">
    <property type="component" value="Unassembled WGS sequence"/>
</dbReference>
<protein>
    <submittedName>
        <fullName evidence="9">Sugar MFS transporter</fullName>
    </submittedName>
</protein>
<comment type="function">
    <text evidence="1">Intake of glucose and galactose.</text>
</comment>
<dbReference type="InterPro" id="IPR050375">
    <property type="entry name" value="MFS_TsgA-like"/>
</dbReference>
<dbReference type="InterPro" id="IPR036259">
    <property type="entry name" value="MFS_trans_sf"/>
</dbReference>